<keyword evidence="1" id="KW-1133">Transmembrane helix</keyword>
<accession>A0A0J8VFZ5</accession>
<gene>
    <name evidence="3" type="ORF">C9I94_09715</name>
</gene>
<dbReference type="InterPro" id="IPR010982">
    <property type="entry name" value="Lambda_DNA-bd_dom_sf"/>
</dbReference>
<keyword evidence="1" id="KW-0812">Transmembrane</keyword>
<keyword evidence="4" id="KW-1185">Reference proteome</keyword>
<feature type="transmembrane region" description="Helical" evidence="1">
    <location>
        <begin position="104"/>
        <end position="127"/>
    </location>
</feature>
<evidence type="ECO:0000259" key="2">
    <source>
        <dbReference type="PROSITE" id="PS50943"/>
    </source>
</evidence>
<dbReference type="Pfam" id="PF01381">
    <property type="entry name" value="HTH_3"/>
    <property type="match status" value="1"/>
</dbReference>
<dbReference type="GO" id="GO:0003677">
    <property type="term" value="F:DNA binding"/>
    <property type="evidence" value="ECO:0007669"/>
    <property type="project" value="InterPro"/>
</dbReference>
<dbReference type="STRING" id="680026.AB733_04620"/>
<dbReference type="Gene3D" id="1.10.260.40">
    <property type="entry name" value="lambda repressor-like DNA-binding domains"/>
    <property type="match status" value="1"/>
</dbReference>
<sequence length="170" mass="19577">MIVRKLRLQRGWSQEHLSQISGLSVRTIQRIERGHKAGLESLKSLAAVFEVQVTDLQQEPDMNDMNRNDSDIKHAEMHSDISISDEESKVLAQVREIKGFYSHLVTYVLVISMLFVINFITDASYIWAWWPAMGWGIGIVSHALSAFEIMNFFGADWEKKQVEKRLGRKL</sequence>
<dbReference type="EMBL" id="PYLZ01000004">
    <property type="protein sequence ID" value="PSW25070.1"/>
    <property type="molecule type" value="Genomic_DNA"/>
</dbReference>
<dbReference type="Pfam" id="PF13239">
    <property type="entry name" value="2TM"/>
    <property type="match status" value="1"/>
</dbReference>
<feature type="domain" description="HTH cro/C1-type" evidence="2">
    <location>
        <begin position="3"/>
        <end position="56"/>
    </location>
</feature>
<dbReference type="RefSeq" id="WP_048897719.1">
    <property type="nucleotide sequence ID" value="NZ_AP024853.1"/>
</dbReference>
<organism evidence="3 4">
    <name type="scientific">Photobacterium swingsii</name>
    <dbReference type="NCBI Taxonomy" id="680026"/>
    <lineage>
        <taxon>Bacteria</taxon>
        <taxon>Pseudomonadati</taxon>
        <taxon>Pseudomonadota</taxon>
        <taxon>Gammaproteobacteria</taxon>
        <taxon>Vibrionales</taxon>
        <taxon>Vibrionaceae</taxon>
        <taxon>Photobacterium</taxon>
    </lineage>
</organism>
<evidence type="ECO:0000256" key="1">
    <source>
        <dbReference type="SAM" id="Phobius"/>
    </source>
</evidence>
<dbReference type="Proteomes" id="UP000240481">
    <property type="component" value="Unassembled WGS sequence"/>
</dbReference>
<reference evidence="3 4" key="1">
    <citation type="submission" date="2018-01" db="EMBL/GenBank/DDBJ databases">
        <title>Whole genome sequencing of Histamine producing bacteria.</title>
        <authorList>
            <person name="Butler K."/>
        </authorList>
    </citation>
    <scope>NUCLEOTIDE SEQUENCE [LARGE SCALE GENOMIC DNA]</scope>
    <source>
        <strain evidence="3 4">DSM 24669</strain>
    </source>
</reference>
<protein>
    <submittedName>
        <fullName evidence="3">Helix-turn-helix domain-containing protein</fullName>
    </submittedName>
</protein>
<feature type="transmembrane region" description="Helical" evidence="1">
    <location>
        <begin position="133"/>
        <end position="155"/>
    </location>
</feature>
<evidence type="ECO:0000313" key="4">
    <source>
        <dbReference type="Proteomes" id="UP000240481"/>
    </source>
</evidence>
<comment type="caution">
    <text evidence="3">The sequence shown here is derived from an EMBL/GenBank/DDBJ whole genome shotgun (WGS) entry which is preliminary data.</text>
</comment>
<dbReference type="InterPro" id="IPR025698">
    <property type="entry name" value="2TM_dom"/>
</dbReference>
<dbReference type="OrthoDB" id="21915at2"/>
<dbReference type="CDD" id="cd00093">
    <property type="entry name" value="HTH_XRE"/>
    <property type="match status" value="1"/>
</dbReference>
<dbReference type="InterPro" id="IPR001387">
    <property type="entry name" value="Cro/C1-type_HTH"/>
</dbReference>
<evidence type="ECO:0000313" key="3">
    <source>
        <dbReference type="EMBL" id="PSW25070.1"/>
    </source>
</evidence>
<keyword evidence="1" id="KW-0472">Membrane</keyword>
<dbReference type="AlphaFoldDB" id="A0A0J8VFZ5"/>
<dbReference type="SMART" id="SM00530">
    <property type="entry name" value="HTH_XRE"/>
    <property type="match status" value="1"/>
</dbReference>
<name>A0A0J8VFZ5_9GAMM</name>
<dbReference type="PROSITE" id="PS50943">
    <property type="entry name" value="HTH_CROC1"/>
    <property type="match status" value="1"/>
</dbReference>
<proteinExistence type="predicted"/>
<dbReference type="SUPFAM" id="SSF47413">
    <property type="entry name" value="lambda repressor-like DNA-binding domains"/>
    <property type="match status" value="1"/>
</dbReference>